<comment type="caution">
    <text evidence="2">The sequence shown here is derived from an EMBL/GenBank/DDBJ whole genome shotgun (WGS) entry which is preliminary data.</text>
</comment>
<evidence type="ECO:0000313" key="3">
    <source>
        <dbReference type="Proteomes" id="UP001469553"/>
    </source>
</evidence>
<feature type="chain" id="PRO_5047536462" evidence="1">
    <location>
        <begin position="26"/>
        <end position="52"/>
    </location>
</feature>
<sequence>MTVMVASTAACLLMFYILHISGVEGKPKSICALRGSSVNLSCSASHSAANMK</sequence>
<evidence type="ECO:0000256" key="1">
    <source>
        <dbReference type="SAM" id="SignalP"/>
    </source>
</evidence>
<proteinExistence type="predicted"/>
<accession>A0ABV0ZB89</accession>
<feature type="non-terminal residue" evidence="2">
    <location>
        <position position="52"/>
    </location>
</feature>
<protein>
    <submittedName>
        <fullName evidence="2">Uncharacterized protein</fullName>
    </submittedName>
</protein>
<feature type="signal peptide" evidence="1">
    <location>
        <begin position="1"/>
        <end position="25"/>
    </location>
</feature>
<name>A0ABV0ZB89_9TELE</name>
<dbReference type="Proteomes" id="UP001469553">
    <property type="component" value="Unassembled WGS sequence"/>
</dbReference>
<keyword evidence="1" id="KW-0732">Signal</keyword>
<gene>
    <name evidence="2" type="ORF">AMECASPLE_017469</name>
</gene>
<evidence type="ECO:0000313" key="2">
    <source>
        <dbReference type="EMBL" id="MEQ2303489.1"/>
    </source>
</evidence>
<reference evidence="2 3" key="1">
    <citation type="submission" date="2021-06" db="EMBL/GenBank/DDBJ databases">
        <authorList>
            <person name="Palmer J.M."/>
        </authorList>
    </citation>
    <scope>NUCLEOTIDE SEQUENCE [LARGE SCALE GENOMIC DNA]</scope>
    <source>
        <strain evidence="2 3">AS_MEX2019</strain>
        <tissue evidence="2">Muscle</tissue>
    </source>
</reference>
<keyword evidence="3" id="KW-1185">Reference proteome</keyword>
<organism evidence="2 3">
    <name type="scientific">Ameca splendens</name>
    <dbReference type="NCBI Taxonomy" id="208324"/>
    <lineage>
        <taxon>Eukaryota</taxon>
        <taxon>Metazoa</taxon>
        <taxon>Chordata</taxon>
        <taxon>Craniata</taxon>
        <taxon>Vertebrata</taxon>
        <taxon>Euteleostomi</taxon>
        <taxon>Actinopterygii</taxon>
        <taxon>Neopterygii</taxon>
        <taxon>Teleostei</taxon>
        <taxon>Neoteleostei</taxon>
        <taxon>Acanthomorphata</taxon>
        <taxon>Ovalentaria</taxon>
        <taxon>Atherinomorphae</taxon>
        <taxon>Cyprinodontiformes</taxon>
        <taxon>Goodeidae</taxon>
        <taxon>Ameca</taxon>
    </lineage>
</organism>
<dbReference type="EMBL" id="JAHRIP010057740">
    <property type="protein sequence ID" value="MEQ2303489.1"/>
    <property type="molecule type" value="Genomic_DNA"/>
</dbReference>